<keyword evidence="2" id="KW-0449">Lipoprotein</keyword>
<gene>
    <name evidence="2" type="ORF">GBAG_0209</name>
</gene>
<accession>A0A085GLT4</accession>
<dbReference type="PROSITE" id="PS51257">
    <property type="entry name" value="PROKAR_LIPOPROTEIN"/>
    <property type="match status" value="1"/>
</dbReference>
<organism evidence="2 3">
    <name type="scientific">Buttiauxella agrestis ATCC 33320</name>
    <dbReference type="NCBI Taxonomy" id="1006004"/>
    <lineage>
        <taxon>Bacteria</taxon>
        <taxon>Pseudomonadati</taxon>
        <taxon>Pseudomonadota</taxon>
        <taxon>Gammaproteobacteria</taxon>
        <taxon>Enterobacterales</taxon>
        <taxon>Enterobacteriaceae</taxon>
        <taxon>Buttiauxella</taxon>
    </lineage>
</organism>
<dbReference type="OrthoDB" id="19542at2"/>
<dbReference type="EMBL" id="JMPI01000006">
    <property type="protein sequence ID" value="KFC84679.1"/>
    <property type="molecule type" value="Genomic_DNA"/>
</dbReference>
<dbReference type="Pfam" id="PF06082">
    <property type="entry name" value="YjbH"/>
    <property type="match status" value="1"/>
</dbReference>
<evidence type="ECO:0000313" key="2">
    <source>
        <dbReference type="EMBL" id="KFC84679.1"/>
    </source>
</evidence>
<feature type="signal peptide" evidence="1">
    <location>
        <begin position="1"/>
        <end position="20"/>
    </location>
</feature>
<comment type="caution">
    <text evidence="2">The sequence shown here is derived from an EMBL/GenBank/DDBJ whole genome shotgun (WGS) entry which is preliminary data.</text>
</comment>
<reference evidence="2 3" key="1">
    <citation type="submission" date="2014-05" db="EMBL/GenBank/DDBJ databases">
        <title>ATOL: Assembling a taxonomically balanced genome-scale reconstruction of the evolutionary history of the Enterobacteriaceae.</title>
        <authorList>
            <person name="Plunkett G.III."/>
            <person name="Neeno-Eckwall E.C."/>
            <person name="Glasner J.D."/>
            <person name="Perna N.T."/>
        </authorList>
    </citation>
    <scope>NUCLEOTIDE SEQUENCE [LARGE SCALE GENOMIC DNA]</scope>
    <source>
        <strain evidence="2 3">ATCC 33320</strain>
    </source>
</reference>
<dbReference type="Proteomes" id="UP000028653">
    <property type="component" value="Unassembled WGS sequence"/>
</dbReference>
<name>A0A085GLT4_9ENTR</name>
<dbReference type="STRING" id="1006004.GBAG_0209"/>
<dbReference type="RefSeq" id="WP_034492546.1">
    <property type="nucleotide sequence ID" value="NZ_JMPI01000006.1"/>
</dbReference>
<keyword evidence="3" id="KW-1185">Reference proteome</keyword>
<feature type="chain" id="PRO_5001791298" evidence="1">
    <location>
        <begin position="21"/>
        <end position="698"/>
    </location>
</feature>
<dbReference type="AlphaFoldDB" id="A0A085GLT4"/>
<keyword evidence="1" id="KW-0732">Signal</keyword>
<protein>
    <submittedName>
        <fullName evidence="2">Outer membrane lipoprotein</fullName>
    </submittedName>
</protein>
<evidence type="ECO:0000256" key="1">
    <source>
        <dbReference type="SAM" id="SignalP"/>
    </source>
</evidence>
<evidence type="ECO:0000313" key="3">
    <source>
        <dbReference type="Proteomes" id="UP000028653"/>
    </source>
</evidence>
<sequence length="698" mass="78819">MKNKTLYSLLALAVSAACHAETFPAPVGPSQSDFGGVGLLQTPTARMAREGEFSLNYRDNDQYRFYSASVQLFPWLETTLRYTDVRTKQYSSVEAFSGNQTYKDKAFDMKVRLWEEGYYLPQVAVGVRDLGGTGLFDSEYIVASKAWGPFDFTLGMGWGYMGTSGNVKNPFCEVSDGYCYRDNSYNQAGSFNFSGMFHGPASLFGGIEYQTPWQPLRLKVEYEGNNYTQDFAGKLEQRSNVNVGAIYRVADWADVNVSYERGNTFMFGVTLRTNFNDLRPGYNDNRRPQYQPQPQDEILQPTVVANQLTQLKYNAGLANPNIQVKGDTLYVTGEQVKYRDSREGIERANRIIMNDLPENIRTLRITETRLNMPQVTTETDVASLQNHLQGEPLGHETQLVQKRVEPVIPEKTEQGYFIDKSKVNFAINPVLNQSVGGPESFYMYQVGVMGTADWWVTDHLLTTGSLFANIANNYDKFNYTNPPNDSTLPRVRTHVRDYVENDVYVNNLQANYFQYLGNSWYGQVYGGYLETMYGGVGAEVLYRPVDSNWAIGANANYVKQRDWTSSLDMMKFTDYSAPTGHITGYWTPPFADDVLVKLSIGQYLAKDKGGTLEISKRFDSGVVVGTYATITNVSKEEYGEGDFTKGFYVNVPLDIFSSSPTRSRAQVSWTPLTRDGGQMLGRKFELYGMTSDRDINFR</sequence>
<dbReference type="InterPro" id="IPR010344">
    <property type="entry name" value="YbjH"/>
</dbReference>
<dbReference type="eggNOG" id="COG4775">
    <property type="taxonomic scope" value="Bacteria"/>
</dbReference>
<proteinExistence type="predicted"/>